<dbReference type="SUPFAM" id="SSF51735">
    <property type="entry name" value="NAD(P)-binding Rossmann-fold domains"/>
    <property type="match status" value="1"/>
</dbReference>
<gene>
    <name evidence="2" type="ORF">SAM23877_6005</name>
</gene>
<dbReference type="Gene3D" id="3.90.180.10">
    <property type="entry name" value="Medium-chain alcohol dehydrogenases, catalytic domain"/>
    <property type="match status" value="1"/>
</dbReference>
<proteinExistence type="predicted"/>
<dbReference type="Proteomes" id="UP000061018">
    <property type="component" value="Chromosome"/>
</dbReference>
<protein>
    <submittedName>
        <fullName evidence="2">Uncharacterized protein</fullName>
    </submittedName>
</protein>
<accession>A0A0K2B118</accession>
<sequence>MPEGTDPALACVYFSPVGTAWATVHPIAQVRPGERVLVTGASGAVGAMAVRSYGGPGCRRSGTGSPHSFPPVRPCAAAGS</sequence>
<dbReference type="KEGG" id="samb:SAM23877_6005"/>
<dbReference type="Gene3D" id="3.40.50.720">
    <property type="entry name" value="NAD(P)-binding Rossmann-like Domain"/>
    <property type="match status" value="1"/>
</dbReference>
<name>A0A0K2B118_STRA7</name>
<evidence type="ECO:0000256" key="1">
    <source>
        <dbReference type="SAM" id="MobiDB-lite"/>
    </source>
</evidence>
<dbReference type="EMBL" id="CP012382">
    <property type="protein sequence ID" value="AKZ59050.1"/>
    <property type="molecule type" value="Genomic_DNA"/>
</dbReference>
<evidence type="ECO:0000313" key="2">
    <source>
        <dbReference type="EMBL" id="AKZ59050.1"/>
    </source>
</evidence>
<organism evidence="2 3">
    <name type="scientific">Streptomyces ambofaciens (strain ATCC 23877 / 3486 / DSM 40053 / JCM 4204 / NBRC 12836 / NRRL B-2516)</name>
    <dbReference type="NCBI Taxonomy" id="278992"/>
    <lineage>
        <taxon>Bacteria</taxon>
        <taxon>Bacillati</taxon>
        <taxon>Actinomycetota</taxon>
        <taxon>Actinomycetes</taxon>
        <taxon>Kitasatosporales</taxon>
        <taxon>Streptomycetaceae</taxon>
        <taxon>Streptomyces</taxon>
    </lineage>
</organism>
<dbReference type="AlphaFoldDB" id="A0A0K2B118"/>
<evidence type="ECO:0000313" key="3">
    <source>
        <dbReference type="Proteomes" id="UP000061018"/>
    </source>
</evidence>
<feature type="region of interest" description="Disordered" evidence="1">
    <location>
        <begin position="56"/>
        <end position="80"/>
    </location>
</feature>
<reference evidence="3" key="1">
    <citation type="journal article" date="2015" name="J. Biotechnol.">
        <title>Complete genome sequence of Streptomyces ambofaciens ATCC 23877, the spiramycin producer.</title>
        <authorList>
            <person name="Thibessard A."/>
            <person name="Haas D."/>
            <person name="Gerbaud C."/>
            <person name="Aigle B."/>
            <person name="Lautru S."/>
            <person name="Pernodet J.L."/>
            <person name="Leblond P."/>
        </authorList>
    </citation>
    <scope>NUCLEOTIDE SEQUENCE [LARGE SCALE GENOMIC DNA]</scope>
    <source>
        <strain evidence="3">ATCC 23877 / 3486 / DSM 40053 / JCM 4204 / NBRC 12836 / NRRL B-2516</strain>
    </source>
</reference>
<dbReference type="InterPro" id="IPR036291">
    <property type="entry name" value="NAD(P)-bd_dom_sf"/>
</dbReference>